<sequence length="311" mass="33313">MSGVNEIPVVEAATEGPEWLRENADALRSAALEQGAVLVRGLRMSSHADAAAASRALTSELMTEVEGFAPRKALPGGVYSSSEWPADQPMCMHHELSSAPRYPQWLVFSCLKASASGGVVSVADAAKVLDSLPAGIVEPFEREGWQLVRSYDQLVGPSSADAFGTADPQAVERYCATHGIEFRRLPGGALQTRQTLPAVVKHPLTGRRCWFNQIAFLNEWTMDPAIRAYLVGEFGPEGLPFTTFLGDGTPLDPATVEAVNATYDRHAVDVPLRDGDLLLVDNIGTAHSRAPYSGARELVVALGDPLPRLPG</sequence>
<gene>
    <name evidence="5" type="ORF">PV399_21050</name>
    <name evidence="6" type="ORF">PV666_08005</name>
</gene>
<evidence type="ECO:0000256" key="3">
    <source>
        <dbReference type="ARBA" id="ARBA00023004"/>
    </source>
</evidence>
<keyword evidence="3" id="KW-0408">Iron</keyword>
<comment type="cofactor">
    <cofactor evidence="1">
        <name>Fe(2+)</name>
        <dbReference type="ChEBI" id="CHEBI:29033"/>
    </cofactor>
</comment>
<evidence type="ECO:0000256" key="2">
    <source>
        <dbReference type="ARBA" id="ARBA00023002"/>
    </source>
</evidence>
<evidence type="ECO:0000313" key="6">
    <source>
        <dbReference type="EMBL" id="MDX3017823.1"/>
    </source>
</evidence>
<dbReference type="Proteomes" id="UP001272987">
    <property type="component" value="Unassembled WGS sequence"/>
</dbReference>
<dbReference type="SUPFAM" id="SSF51197">
    <property type="entry name" value="Clavaminate synthase-like"/>
    <property type="match status" value="1"/>
</dbReference>
<feature type="domain" description="TauD/TfdA-like" evidence="4">
    <location>
        <begin position="18"/>
        <end position="301"/>
    </location>
</feature>
<keyword evidence="7" id="KW-1185">Reference proteome</keyword>
<dbReference type="Gene3D" id="3.60.130.10">
    <property type="entry name" value="Clavaminate synthase-like"/>
    <property type="match status" value="1"/>
</dbReference>
<name>A0AAP6EHA5_9ACTN</name>
<dbReference type="AlphaFoldDB" id="A0AAP6EHA5"/>
<accession>A0AAP6EHA5</accession>
<organism evidence="5 8">
    <name type="scientific">Streptomyces acidiscabies</name>
    <dbReference type="NCBI Taxonomy" id="42234"/>
    <lineage>
        <taxon>Bacteria</taxon>
        <taxon>Bacillati</taxon>
        <taxon>Actinomycetota</taxon>
        <taxon>Actinomycetes</taxon>
        <taxon>Kitasatosporales</taxon>
        <taxon>Streptomycetaceae</taxon>
        <taxon>Streptomyces</taxon>
    </lineage>
</organism>
<dbReference type="Pfam" id="PF02668">
    <property type="entry name" value="TauD"/>
    <property type="match status" value="1"/>
</dbReference>
<dbReference type="PANTHER" id="PTHR10696:SF21">
    <property type="entry name" value="TAUD_TFDA-LIKE DOMAIN-CONTAINING PROTEIN"/>
    <property type="match status" value="1"/>
</dbReference>
<reference evidence="5 7" key="1">
    <citation type="journal article" date="2023" name="Microb. Genom.">
        <title>Mesoterricola silvestris gen. nov., sp. nov., Mesoterricola sediminis sp. nov., Geothrix oryzae sp. nov., Geothrix edaphica sp. nov., Geothrix rubra sp. nov., and Geothrix limicola sp. nov., six novel members of Acidobacteriota isolated from soils.</title>
        <authorList>
            <person name="Weisberg A.J."/>
            <person name="Pearce E."/>
            <person name="Kramer C.G."/>
            <person name="Chang J.H."/>
            <person name="Clarke C.R."/>
        </authorList>
    </citation>
    <scope>NUCLEOTIDE SEQUENCE</scope>
    <source>
        <strain evidence="6 7">NB05-1H</strain>
        <strain evidence="5">NRRL_B-16521</strain>
    </source>
</reference>
<dbReference type="InterPro" id="IPR042098">
    <property type="entry name" value="TauD-like_sf"/>
</dbReference>
<dbReference type="GO" id="GO:0051213">
    <property type="term" value="F:dioxygenase activity"/>
    <property type="evidence" value="ECO:0007669"/>
    <property type="project" value="UniProtKB-KW"/>
</dbReference>
<dbReference type="PANTHER" id="PTHR10696">
    <property type="entry name" value="GAMMA-BUTYROBETAINE HYDROXYLASE-RELATED"/>
    <property type="match status" value="1"/>
</dbReference>
<dbReference type="RefSeq" id="WP_050987265.1">
    <property type="nucleotide sequence ID" value="NZ_CP122369.1"/>
</dbReference>
<evidence type="ECO:0000313" key="5">
    <source>
        <dbReference type="EMBL" id="MDX2962180.1"/>
    </source>
</evidence>
<comment type="caution">
    <text evidence="5">The sequence shown here is derived from an EMBL/GenBank/DDBJ whole genome shotgun (WGS) entry which is preliminary data.</text>
</comment>
<evidence type="ECO:0000313" key="8">
    <source>
        <dbReference type="Proteomes" id="UP001282288"/>
    </source>
</evidence>
<dbReference type="GeneID" id="69811839"/>
<evidence type="ECO:0000313" key="7">
    <source>
        <dbReference type="Proteomes" id="UP001272987"/>
    </source>
</evidence>
<proteinExistence type="predicted"/>
<keyword evidence="5" id="KW-0223">Dioxygenase</keyword>
<evidence type="ECO:0000256" key="1">
    <source>
        <dbReference type="ARBA" id="ARBA00001954"/>
    </source>
</evidence>
<dbReference type="InterPro" id="IPR050411">
    <property type="entry name" value="AlphaKG_dependent_hydroxylases"/>
</dbReference>
<keyword evidence="2" id="KW-0560">Oxidoreductase</keyword>
<dbReference type="EMBL" id="JARAWC010000014">
    <property type="protein sequence ID" value="MDX2962180.1"/>
    <property type="molecule type" value="Genomic_DNA"/>
</dbReference>
<dbReference type="InterPro" id="IPR003819">
    <property type="entry name" value="TauD/TfdA-like"/>
</dbReference>
<evidence type="ECO:0000259" key="4">
    <source>
        <dbReference type="Pfam" id="PF02668"/>
    </source>
</evidence>
<dbReference type="EMBL" id="JARAWP010000004">
    <property type="protein sequence ID" value="MDX3017823.1"/>
    <property type="molecule type" value="Genomic_DNA"/>
</dbReference>
<dbReference type="Proteomes" id="UP001282288">
    <property type="component" value="Unassembled WGS sequence"/>
</dbReference>
<protein>
    <submittedName>
        <fullName evidence="5">TauD/TfdA family dioxygenase</fullName>
    </submittedName>
</protein>